<dbReference type="PROSITE" id="PS50977">
    <property type="entry name" value="HTH_TETR_2"/>
    <property type="match status" value="1"/>
</dbReference>
<keyword evidence="7" id="KW-1185">Reference proteome</keyword>
<dbReference type="PANTHER" id="PTHR30055">
    <property type="entry name" value="HTH-TYPE TRANSCRIPTIONAL REGULATOR RUTR"/>
    <property type="match status" value="1"/>
</dbReference>
<dbReference type="Gene3D" id="1.10.357.10">
    <property type="entry name" value="Tetracycline Repressor, domain 2"/>
    <property type="match status" value="1"/>
</dbReference>
<accession>A0A0M2HHV9</accession>
<comment type="caution">
    <text evidence="6">The sequence shown here is derived from an EMBL/GenBank/DDBJ whole genome shotgun (WGS) entry which is preliminary data.</text>
</comment>
<dbReference type="Pfam" id="PF00440">
    <property type="entry name" value="TetR_N"/>
    <property type="match status" value="1"/>
</dbReference>
<evidence type="ECO:0000259" key="5">
    <source>
        <dbReference type="PROSITE" id="PS50977"/>
    </source>
</evidence>
<dbReference type="InterPro" id="IPR050109">
    <property type="entry name" value="HTH-type_TetR-like_transc_reg"/>
</dbReference>
<reference evidence="6 7" key="1">
    <citation type="submission" date="2015-02" db="EMBL/GenBank/DDBJ databases">
        <title>Draft genome sequences of ten Microbacterium spp. with emphasis on heavy metal contaminated environments.</title>
        <authorList>
            <person name="Corretto E."/>
        </authorList>
    </citation>
    <scope>NUCLEOTIDE SEQUENCE [LARGE SCALE GENOMIC DNA]</scope>
    <source>
        <strain evidence="6 7">DSM 12510</strain>
    </source>
</reference>
<feature type="DNA-binding region" description="H-T-H motif" evidence="4">
    <location>
        <begin position="66"/>
        <end position="85"/>
    </location>
</feature>
<evidence type="ECO:0000256" key="1">
    <source>
        <dbReference type="ARBA" id="ARBA00023015"/>
    </source>
</evidence>
<dbReference type="GO" id="GO:0003700">
    <property type="term" value="F:DNA-binding transcription factor activity"/>
    <property type="evidence" value="ECO:0007669"/>
    <property type="project" value="TreeGrafter"/>
</dbReference>
<dbReference type="PANTHER" id="PTHR30055:SF234">
    <property type="entry name" value="HTH-TYPE TRANSCRIPTIONAL REGULATOR BETI"/>
    <property type="match status" value="1"/>
</dbReference>
<evidence type="ECO:0000256" key="4">
    <source>
        <dbReference type="PROSITE-ProRule" id="PRU00335"/>
    </source>
</evidence>
<keyword evidence="2 4" id="KW-0238">DNA-binding</keyword>
<dbReference type="PATRIC" id="fig|92835.4.peg.697"/>
<proteinExistence type="predicted"/>
<feature type="domain" description="HTH tetR-type" evidence="5">
    <location>
        <begin position="44"/>
        <end position="103"/>
    </location>
</feature>
<dbReference type="GO" id="GO:0000976">
    <property type="term" value="F:transcription cis-regulatory region binding"/>
    <property type="evidence" value="ECO:0007669"/>
    <property type="project" value="TreeGrafter"/>
</dbReference>
<protein>
    <submittedName>
        <fullName evidence="6">HTH-type transcriptional regulator BetI</fullName>
    </submittedName>
</protein>
<keyword evidence="3" id="KW-0804">Transcription</keyword>
<sequence length="238" mass="26292">MPFWWVLRSVRAVLAQRTSTLYQHTVLVHWASGRYSPDAGGGIIGTREKIVDAATEIIRAGTERPSVRAVAARAGVGASTLRHYFPTQRDLLDAALHDLYTEAMPDVRIRDTSVPPRDRLLECLWALLEPFGTEEQARETWRTLYEAFIAPDATDDARTGYLVLITQAVRRVESWLVILEAEGVLPPGDVAARARFLLAVVDGISLDRGLLPGPARLEFEGSTLRMAVDAVFRDAEGA</sequence>
<dbReference type="Proteomes" id="UP000033956">
    <property type="component" value="Unassembled WGS sequence"/>
</dbReference>
<dbReference type="SUPFAM" id="SSF48498">
    <property type="entry name" value="Tetracyclin repressor-like, C-terminal domain"/>
    <property type="match status" value="1"/>
</dbReference>
<dbReference type="SUPFAM" id="SSF46689">
    <property type="entry name" value="Homeodomain-like"/>
    <property type="match status" value="1"/>
</dbReference>
<dbReference type="EMBL" id="JYIZ01000035">
    <property type="protein sequence ID" value="KJL43885.1"/>
    <property type="molecule type" value="Genomic_DNA"/>
</dbReference>
<evidence type="ECO:0000313" key="6">
    <source>
        <dbReference type="EMBL" id="KJL43885.1"/>
    </source>
</evidence>
<dbReference type="STRING" id="92835.RS81_00678"/>
<evidence type="ECO:0000313" key="7">
    <source>
        <dbReference type="Proteomes" id="UP000033956"/>
    </source>
</evidence>
<dbReference type="InterPro" id="IPR001647">
    <property type="entry name" value="HTH_TetR"/>
</dbReference>
<dbReference type="InterPro" id="IPR036271">
    <property type="entry name" value="Tet_transcr_reg_TetR-rel_C_sf"/>
</dbReference>
<dbReference type="RefSeq" id="WP_169748386.1">
    <property type="nucleotide sequence ID" value="NZ_BAAAUP010000003.1"/>
</dbReference>
<evidence type="ECO:0000256" key="2">
    <source>
        <dbReference type="ARBA" id="ARBA00023125"/>
    </source>
</evidence>
<dbReference type="InterPro" id="IPR009057">
    <property type="entry name" value="Homeodomain-like_sf"/>
</dbReference>
<keyword evidence="1" id="KW-0805">Transcription regulation</keyword>
<name>A0A0M2HHV9_9MICO</name>
<organism evidence="6 7">
    <name type="scientific">Microbacterium terrae</name>
    <dbReference type="NCBI Taxonomy" id="69369"/>
    <lineage>
        <taxon>Bacteria</taxon>
        <taxon>Bacillati</taxon>
        <taxon>Actinomycetota</taxon>
        <taxon>Actinomycetes</taxon>
        <taxon>Micrococcales</taxon>
        <taxon>Microbacteriaceae</taxon>
        <taxon>Microbacterium</taxon>
    </lineage>
</organism>
<gene>
    <name evidence="6" type="primary">betI_1</name>
    <name evidence="6" type="ORF">RS81_00678</name>
</gene>
<evidence type="ECO:0000256" key="3">
    <source>
        <dbReference type="ARBA" id="ARBA00023163"/>
    </source>
</evidence>
<dbReference type="AlphaFoldDB" id="A0A0M2HHV9"/>